<dbReference type="Proteomes" id="UP000232722">
    <property type="component" value="Unassembled WGS sequence"/>
</dbReference>
<dbReference type="EMBL" id="LLXJ01001005">
    <property type="protein sequence ID" value="PKC04475.1"/>
    <property type="molecule type" value="Genomic_DNA"/>
</dbReference>
<organism evidence="2 3">
    <name type="scientific">Rhizophagus irregularis</name>
    <dbReference type="NCBI Taxonomy" id="588596"/>
    <lineage>
        <taxon>Eukaryota</taxon>
        <taxon>Fungi</taxon>
        <taxon>Fungi incertae sedis</taxon>
        <taxon>Mucoromycota</taxon>
        <taxon>Glomeromycotina</taxon>
        <taxon>Glomeromycetes</taxon>
        <taxon>Glomerales</taxon>
        <taxon>Glomeraceae</taxon>
        <taxon>Rhizophagus</taxon>
    </lineage>
</organism>
<evidence type="ECO:0000313" key="3">
    <source>
        <dbReference type="Proteomes" id="UP000232722"/>
    </source>
</evidence>
<accession>A0A2N0PCB1</accession>
<dbReference type="AlphaFoldDB" id="A0A2N0PCB1"/>
<protein>
    <submittedName>
        <fullName evidence="2">Uncharacterized protein</fullName>
    </submittedName>
</protein>
<gene>
    <name evidence="2" type="ORF">RhiirA5_2234</name>
</gene>
<keyword evidence="1" id="KW-0812">Transmembrane</keyword>
<proteinExistence type="predicted"/>
<keyword evidence="1" id="KW-0472">Membrane</keyword>
<evidence type="ECO:0000256" key="1">
    <source>
        <dbReference type="SAM" id="Phobius"/>
    </source>
</evidence>
<name>A0A2N0PCB1_9GLOM</name>
<evidence type="ECO:0000313" key="2">
    <source>
        <dbReference type="EMBL" id="PKC04475.1"/>
    </source>
</evidence>
<keyword evidence="1" id="KW-1133">Transmembrane helix</keyword>
<feature type="transmembrane region" description="Helical" evidence="1">
    <location>
        <begin position="12"/>
        <end position="37"/>
    </location>
</feature>
<reference evidence="2 3" key="1">
    <citation type="submission" date="2016-04" db="EMBL/GenBank/DDBJ databases">
        <title>Genome analyses suggest a sexual origin of heterokaryosis in a supposedly ancient asexual fungus.</title>
        <authorList>
            <person name="Ropars J."/>
            <person name="Sedzielewska K."/>
            <person name="Noel J."/>
            <person name="Charron P."/>
            <person name="Farinelli L."/>
            <person name="Marton T."/>
            <person name="Kruger M."/>
            <person name="Pelin A."/>
            <person name="Brachmann A."/>
            <person name="Corradi N."/>
        </authorList>
    </citation>
    <scope>NUCLEOTIDE SEQUENCE [LARGE SCALE GENOMIC DNA]</scope>
    <source>
        <strain evidence="2 3">A5</strain>
    </source>
</reference>
<sequence length="67" mass="8409">MMRFRNFYPENFQIIYLIYNISYIYFYFILLPIFHFFSKKNPPVFNFYLPSFKSLQFTPILYIPDLI</sequence>
<comment type="caution">
    <text evidence="2">The sequence shown here is derived from an EMBL/GenBank/DDBJ whole genome shotgun (WGS) entry which is preliminary data.</text>
</comment>
<reference evidence="2 3" key="2">
    <citation type="submission" date="2017-09" db="EMBL/GenBank/DDBJ databases">
        <title>Extensive intraspecific genome diversity in a model arbuscular mycorrhizal fungus.</title>
        <authorList>
            <person name="Chen E.C."/>
            <person name="Morin E."/>
            <person name="Beaudet D."/>
            <person name="Noel J."/>
            <person name="Ndikumana S."/>
            <person name="Charron P."/>
            <person name="St-Onge C."/>
            <person name="Giorgi J."/>
            <person name="Grigoriev I.V."/>
            <person name="Roux C."/>
            <person name="Martin F.M."/>
            <person name="Corradi N."/>
        </authorList>
    </citation>
    <scope>NUCLEOTIDE SEQUENCE [LARGE SCALE GENOMIC DNA]</scope>
    <source>
        <strain evidence="2 3">A5</strain>
    </source>
</reference>